<dbReference type="Proteomes" id="UP000000602">
    <property type="component" value="Chromosome"/>
</dbReference>
<organism evidence="2 3">
    <name type="scientific">Desulfotalea psychrophila (strain LSv54 / DSM 12343)</name>
    <dbReference type="NCBI Taxonomy" id="177439"/>
    <lineage>
        <taxon>Bacteria</taxon>
        <taxon>Pseudomonadati</taxon>
        <taxon>Thermodesulfobacteriota</taxon>
        <taxon>Desulfobulbia</taxon>
        <taxon>Desulfobulbales</taxon>
        <taxon>Desulfocapsaceae</taxon>
        <taxon>Desulfotalea</taxon>
    </lineage>
</organism>
<evidence type="ECO:0000313" key="3">
    <source>
        <dbReference type="Proteomes" id="UP000000602"/>
    </source>
</evidence>
<reference evidence="3" key="1">
    <citation type="journal article" date="2004" name="Environ. Microbiol.">
        <title>The genome of Desulfotalea psychrophila, a sulfate-reducing bacterium from permanently cold Arctic sediments.</title>
        <authorList>
            <person name="Rabus R."/>
            <person name="Ruepp A."/>
            <person name="Frickey T."/>
            <person name="Rattei T."/>
            <person name="Fartmann B."/>
            <person name="Stark M."/>
            <person name="Bauer M."/>
            <person name="Zibat A."/>
            <person name="Lombardot T."/>
            <person name="Becker I."/>
            <person name="Amann J."/>
            <person name="Gellner K."/>
            <person name="Teeling H."/>
            <person name="Leuschner W.D."/>
            <person name="Gloeckner F.-O."/>
            <person name="Lupas A.N."/>
            <person name="Amann R."/>
            <person name="Klenk H.-P."/>
        </authorList>
    </citation>
    <scope>NUCLEOTIDE SEQUENCE [LARGE SCALE GENOMIC DNA]</scope>
    <source>
        <strain evidence="3">DSM 12343 / LSv54</strain>
    </source>
</reference>
<dbReference type="AlphaFoldDB" id="Q6AIR4"/>
<dbReference type="STRING" id="177439.DP3037"/>
<dbReference type="KEGG" id="dps:DP3037"/>
<evidence type="ECO:0000256" key="1">
    <source>
        <dbReference type="SAM" id="MobiDB-lite"/>
    </source>
</evidence>
<gene>
    <name evidence="2" type="ordered locus">DP3037</name>
</gene>
<feature type="compositionally biased region" description="Basic residues" evidence="1">
    <location>
        <begin position="64"/>
        <end position="74"/>
    </location>
</feature>
<protein>
    <submittedName>
        <fullName evidence="2">Uncharacterized protein</fullName>
    </submittedName>
</protein>
<dbReference type="EMBL" id="CR522870">
    <property type="protein sequence ID" value="CAG37766.1"/>
    <property type="molecule type" value="Genomic_DNA"/>
</dbReference>
<accession>Q6AIR4</accession>
<evidence type="ECO:0000313" key="2">
    <source>
        <dbReference type="EMBL" id="CAG37766.1"/>
    </source>
</evidence>
<keyword evidence="3" id="KW-1185">Reference proteome</keyword>
<sequence length="74" mass="8864">MKKLYPLLAKFVQKKHMFSFFLLLAKKNPISIGKTKPSLKKISGKSFFFRKRERQRPRNNGQKLHFRTKRQVVS</sequence>
<proteinExistence type="predicted"/>
<name>Q6AIR4_DESPS</name>
<feature type="region of interest" description="Disordered" evidence="1">
    <location>
        <begin position="52"/>
        <end position="74"/>
    </location>
</feature>
<dbReference type="HOGENOM" id="CLU_2681750_0_0_7"/>